<accession>A0A067KVS8</accession>
<dbReference type="KEGG" id="jcu:105636030"/>
<dbReference type="Gene3D" id="3.30.160.60">
    <property type="entry name" value="Classic Zinc Finger"/>
    <property type="match status" value="4"/>
</dbReference>
<sequence>MGFMGLFFKFSLECFHVFAWPLIALGYPLCVSIEAIETDSISTSATQKLITYWVCLSLILLFEHAFHKLLLWLPCWTHVKLVIVFYLLTPDFDGSFFVYKRFVHPCLSIYRFANQKVFLKQDEELVQQVNRDAKRTGAKSLENLIAFKAEFEEPKVGQKDNNNYALERTEEKEFVSTIQFGQIENASSGNGRTSRDLSSGILPFKNPLKEWSCALCQVRTTCEANLISHLNGKRHEKTCEKLNPCRSQASKSKVLGIKEMANLQFKSTLNTWTCFVCQVTSTSKMDLVSHFQGNRHMNKLQKLKAKIFQELSETAVDTLEKKEKLATEALAANSIHMNPWTCGICRVTIASEKILVSHLEGKRHRNACERVKSMNRMLECEVLPAASVEESLKSRIVEVRNNWWCSICKISCSSEGNMDSHLNGKKHLANAQELKQV</sequence>
<dbReference type="InterPro" id="IPR003604">
    <property type="entry name" value="Matrin/U1-like-C_Znf_C2H2"/>
</dbReference>
<dbReference type="SMART" id="SM00355">
    <property type="entry name" value="ZnF_C2H2"/>
    <property type="match status" value="4"/>
</dbReference>
<dbReference type="InterPro" id="IPR013087">
    <property type="entry name" value="Znf_C2H2_type"/>
</dbReference>
<dbReference type="InterPro" id="IPR036236">
    <property type="entry name" value="Znf_C2H2_sf"/>
</dbReference>
<dbReference type="SMART" id="SM00451">
    <property type="entry name" value="ZnF_U1"/>
    <property type="match status" value="4"/>
</dbReference>
<evidence type="ECO:0000313" key="3">
    <source>
        <dbReference type="EMBL" id="KDP35969.1"/>
    </source>
</evidence>
<feature type="domain" description="U1-type" evidence="2">
    <location>
        <begin position="269"/>
        <end position="303"/>
    </location>
</feature>
<evidence type="ECO:0008006" key="5">
    <source>
        <dbReference type="Google" id="ProtNLM"/>
    </source>
</evidence>
<keyword evidence="4" id="KW-1185">Reference proteome</keyword>
<dbReference type="Proteomes" id="UP000027138">
    <property type="component" value="Unassembled WGS sequence"/>
</dbReference>
<feature type="domain" description="U1-type" evidence="2">
    <location>
        <begin position="208"/>
        <end position="242"/>
    </location>
</feature>
<feature type="domain" description="C2H2-type" evidence="1">
    <location>
        <begin position="340"/>
        <end position="364"/>
    </location>
</feature>
<dbReference type="Pfam" id="PF03134">
    <property type="entry name" value="TB2_DP1_HVA22"/>
    <property type="match status" value="1"/>
</dbReference>
<feature type="domain" description="C2H2-type" evidence="1">
    <location>
        <begin position="272"/>
        <end position="296"/>
    </location>
</feature>
<dbReference type="SUPFAM" id="SSF57667">
    <property type="entry name" value="beta-beta-alpha zinc fingers"/>
    <property type="match status" value="4"/>
</dbReference>
<dbReference type="InterPro" id="IPR004345">
    <property type="entry name" value="TB2_DP1_HVA22"/>
</dbReference>
<name>A0A067KVS8_JATCU</name>
<dbReference type="OrthoDB" id="434647at2759"/>
<feature type="domain" description="C2H2-type" evidence="1">
    <location>
        <begin position="211"/>
        <end position="235"/>
    </location>
</feature>
<dbReference type="EMBL" id="KK914463">
    <property type="protein sequence ID" value="KDP35969.1"/>
    <property type="molecule type" value="Genomic_DNA"/>
</dbReference>
<dbReference type="GO" id="GO:0008270">
    <property type="term" value="F:zinc ion binding"/>
    <property type="evidence" value="ECO:0007669"/>
    <property type="project" value="InterPro"/>
</dbReference>
<proteinExistence type="predicted"/>
<reference evidence="3 4" key="1">
    <citation type="journal article" date="2014" name="PLoS ONE">
        <title>Global Analysis of Gene Expression Profiles in Physic Nut (Jatropha curcas L.) Seedlings Exposed to Salt Stress.</title>
        <authorList>
            <person name="Zhang L."/>
            <person name="Zhang C."/>
            <person name="Wu P."/>
            <person name="Chen Y."/>
            <person name="Li M."/>
            <person name="Jiang H."/>
            <person name="Wu G."/>
        </authorList>
    </citation>
    <scope>NUCLEOTIDE SEQUENCE [LARGE SCALE GENOMIC DNA]</scope>
    <source>
        <strain evidence="4">cv. GZQX0401</strain>
        <tissue evidence="3">Young leaves</tissue>
    </source>
</reference>
<gene>
    <name evidence="3" type="ORF">JCGZ_09941</name>
</gene>
<feature type="domain" description="U1-type" evidence="2">
    <location>
        <begin position="337"/>
        <end position="371"/>
    </location>
</feature>
<evidence type="ECO:0000313" key="4">
    <source>
        <dbReference type="Proteomes" id="UP000027138"/>
    </source>
</evidence>
<organism evidence="3 4">
    <name type="scientific">Jatropha curcas</name>
    <name type="common">Barbados nut</name>
    <dbReference type="NCBI Taxonomy" id="180498"/>
    <lineage>
        <taxon>Eukaryota</taxon>
        <taxon>Viridiplantae</taxon>
        <taxon>Streptophyta</taxon>
        <taxon>Embryophyta</taxon>
        <taxon>Tracheophyta</taxon>
        <taxon>Spermatophyta</taxon>
        <taxon>Magnoliopsida</taxon>
        <taxon>eudicotyledons</taxon>
        <taxon>Gunneridae</taxon>
        <taxon>Pentapetalae</taxon>
        <taxon>rosids</taxon>
        <taxon>fabids</taxon>
        <taxon>Malpighiales</taxon>
        <taxon>Euphorbiaceae</taxon>
        <taxon>Crotonoideae</taxon>
        <taxon>Jatropheae</taxon>
        <taxon>Jatropha</taxon>
    </lineage>
</organism>
<dbReference type="AlphaFoldDB" id="A0A067KVS8"/>
<feature type="domain" description="U1-type" evidence="2">
    <location>
        <begin position="400"/>
        <end position="434"/>
    </location>
</feature>
<evidence type="ECO:0000259" key="2">
    <source>
        <dbReference type="SMART" id="SM00451"/>
    </source>
</evidence>
<dbReference type="PANTHER" id="PTHR47487:SF8">
    <property type="entry name" value="OS08G0270900 PROTEIN"/>
    <property type="match status" value="1"/>
</dbReference>
<evidence type="ECO:0000259" key="1">
    <source>
        <dbReference type="SMART" id="SM00355"/>
    </source>
</evidence>
<dbReference type="PANTHER" id="PTHR47487">
    <property type="entry name" value="OS06G0651300 PROTEIN-RELATED"/>
    <property type="match status" value="1"/>
</dbReference>
<dbReference type="GO" id="GO:0003676">
    <property type="term" value="F:nucleic acid binding"/>
    <property type="evidence" value="ECO:0007669"/>
    <property type="project" value="InterPro"/>
</dbReference>
<dbReference type="Pfam" id="PF12874">
    <property type="entry name" value="zf-met"/>
    <property type="match status" value="4"/>
</dbReference>
<protein>
    <recommendedName>
        <fullName evidence="5">HVA22-like protein</fullName>
    </recommendedName>
</protein>
<feature type="domain" description="C2H2-type" evidence="1">
    <location>
        <begin position="403"/>
        <end position="427"/>
    </location>
</feature>